<keyword evidence="2" id="KW-1185">Reference proteome</keyword>
<dbReference type="EMBL" id="ML996699">
    <property type="protein sequence ID" value="KAF2398878.1"/>
    <property type="molecule type" value="Genomic_DNA"/>
</dbReference>
<dbReference type="AlphaFoldDB" id="A0A6G1HS46"/>
<name>A0A6G1HS46_9PEZI</name>
<reference evidence="1" key="1">
    <citation type="journal article" date="2020" name="Stud. Mycol.">
        <title>101 Dothideomycetes genomes: a test case for predicting lifestyles and emergence of pathogens.</title>
        <authorList>
            <person name="Haridas S."/>
            <person name="Albert R."/>
            <person name="Binder M."/>
            <person name="Bloem J."/>
            <person name="Labutti K."/>
            <person name="Salamov A."/>
            <person name="Andreopoulos B."/>
            <person name="Baker S."/>
            <person name="Barry K."/>
            <person name="Bills G."/>
            <person name="Bluhm B."/>
            <person name="Cannon C."/>
            <person name="Castanera R."/>
            <person name="Culley D."/>
            <person name="Daum C."/>
            <person name="Ezra D."/>
            <person name="Gonzalez J."/>
            <person name="Henrissat B."/>
            <person name="Kuo A."/>
            <person name="Liang C."/>
            <person name="Lipzen A."/>
            <person name="Lutzoni F."/>
            <person name="Magnuson J."/>
            <person name="Mondo S."/>
            <person name="Nolan M."/>
            <person name="Ohm R."/>
            <person name="Pangilinan J."/>
            <person name="Park H.-J."/>
            <person name="Ramirez L."/>
            <person name="Alfaro M."/>
            <person name="Sun H."/>
            <person name="Tritt A."/>
            <person name="Yoshinaga Y."/>
            <person name="Zwiers L.-H."/>
            <person name="Turgeon B."/>
            <person name="Goodwin S."/>
            <person name="Spatafora J."/>
            <person name="Crous P."/>
            <person name="Grigoriev I."/>
        </authorList>
    </citation>
    <scope>NUCLEOTIDE SEQUENCE</scope>
    <source>
        <strain evidence="1">CBS 262.69</strain>
    </source>
</reference>
<evidence type="ECO:0000313" key="1">
    <source>
        <dbReference type="EMBL" id="KAF2398878.1"/>
    </source>
</evidence>
<protein>
    <submittedName>
        <fullName evidence="1">Uncharacterized protein</fullName>
    </submittedName>
</protein>
<proteinExistence type="predicted"/>
<dbReference type="Proteomes" id="UP000799640">
    <property type="component" value="Unassembled WGS sequence"/>
</dbReference>
<evidence type="ECO:0000313" key="2">
    <source>
        <dbReference type="Proteomes" id="UP000799640"/>
    </source>
</evidence>
<organism evidence="1 2">
    <name type="scientific">Trichodelitschia bisporula</name>
    <dbReference type="NCBI Taxonomy" id="703511"/>
    <lineage>
        <taxon>Eukaryota</taxon>
        <taxon>Fungi</taxon>
        <taxon>Dikarya</taxon>
        <taxon>Ascomycota</taxon>
        <taxon>Pezizomycotina</taxon>
        <taxon>Dothideomycetes</taxon>
        <taxon>Dothideomycetes incertae sedis</taxon>
        <taxon>Phaeotrichales</taxon>
        <taxon>Phaeotrichaceae</taxon>
        <taxon>Trichodelitschia</taxon>
    </lineage>
</organism>
<sequence length="363" mass="39727">MTIPELACHRDNVTIAIKKYGLTKNVREPFALCEGVILSLEEAMLINPMEHPIWLEVPVQNAIDYDEQEHPVSVFIVPAFKDQRANLSACVRLYKSVQVPTEPFAVRDGVFISLEEAALTNPAETPIRLEVPEASQLAQFTYPPYPRSLSKCAFLDSGARASAAFETRPVDDKNTPLSDWVPEVAVKRHTPGRFRLSGMAVKAALPKSLVPGHGALGKSQPAVVRAQISDVRFSEMAVKRVLFKGITPGNGTPQCPLAPLYDTGSDLTEVMVTELAILGIPPNAELPPVWVELVGGYVEYSFGYEPVTEWILESAIMRKQPVECRPSGTAIKDVLFKGMVPESGSLYAGTFKTNVVRALPSSR</sequence>
<gene>
    <name evidence="1" type="ORF">EJ06DRAFT_523058</name>
</gene>
<accession>A0A6G1HS46</accession>